<evidence type="ECO:0000313" key="7">
    <source>
        <dbReference type="Proteomes" id="UP000198614"/>
    </source>
</evidence>
<dbReference type="InterPro" id="IPR036291">
    <property type="entry name" value="NAD(P)-bd_dom_sf"/>
</dbReference>
<evidence type="ECO:0000256" key="4">
    <source>
        <dbReference type="PIRNR" id="PIRNR000124"/>
    </source>
</evidence>
<dbReference type="Gene3D" id="3.40.50.720">
    <property type="entry name" value="NAD(P)-binding Rossmann-like Domain"/>
    <property type="match status" value="2"/>
</dbReference>
<evidence type="ECO:0000313" key="6">
    <source>
        <dbReference type="EMBL" id="SDF20972.1"/>
    </source>
</evidence>
<dbReference type="SUPFAM" id="SSF52413">
    <property type="entry name" value="UDP-glucose/GDP-mannose dehydrogenase C-terminal domain"/>
    <property type="match status" value="1"/>
</dbReference>
<dbReference type="Proteomes" id="UP000198614">
    <property type="component" value="Unassembled WGS sequence"/>
</dbReference>
<gene>
    <name evidence="6" type="ORF">SAMN05216260_106320</name>
</gene>
<name>A0A1G7J7L8_9ACTN</name>
<comment type="similarity">
    <text evidence="1 4">Belongs to the UDP-glucose/GDP-mannose dehydrogenase family.</text>
</comment>
<proteinExistence type="inferred from homology"/>
<dbReference type="Pfam" id="PF03720">
    <property type="entry name" value="UDPG_MGDP_dh_C"/>
    <property type="match status" value="1"/>
</dbReference>
<accession>A0A1G7J7L8</accession>
<evidence type="ECO:0000256" key="3">
    <source>
        <dbReference type="ARBA" id="ARBA00023027"/>
    </source>
</evidence>
<dbReference type="InterPro" id="IPR017476">
    <property type="entry name" value="UDP-Glc/GDP-Man"/>
</dbReference>
<reference evidence="6 7" key="1">
    <citation type="submission" date="2016-10" db="EMBL/GenBank/DDBJ databases">
        <authorList>
            <person name="de Groot N.N."/>
        </authorList>
    </citation>
    <scope>NUCLEOTIDE SEQUENCE [LARGE SCALE GENOMIC DNA]</scope>
    <source>
        <strain evidence="6 7">CGMCC 4.1859</strain>
    </source>
</reference>
<dbReference type="OrthoDB" id="4032053at2"/>
<dbReference type="SMART" id="SM00984">
    <property type="entry name" value="UDPG_MGDP_dh_C"/>
    <property type="match status" value="1"/>
</dbReference>
<dbReference type="InterPro" id="IPR001732">
    <property type="entry name" value="UDP-Glc/GDP-Man_DH_N"/>
</dbReference>
<dbReference type="InterPro" id="IPR008927">
    <property type="entry name" value="6-PGluconate_DH-like_C_sf"/>
</dbReference>
<sequence>MPDVFLVGDWHLASVTAAGLTRLGYTVHLRPDAVETPDRAAFDALARGHRCGDEPEIAGILATAREKGTLRPVLDEAQAAQVLRHADMSLVVHDTGTAADGTVTDTRPVTALRRLLGHHRRHGPVVVASQLRAGTCDAALATAGLPADSPDLIHIPENLRLGRAITDFLHPIRTVVGCNAPQLPQVVSDLLDRLGSRDELHMRLVEAELVKHGTNAYLALCITLANELGTVAGHLGADPVTVLDGVRADERVAAGAPLRPGEPYAGATLHRDVRALVEHGEPIGRDGLFRAVAHANAVHALAPLAALDKHLEGVAERTVCLLGLTYKPGVSTLRDSAALRLADELHAQGARVTAFDPIAETAELRDLHRCTTFTEAAADADCVVLTVEHPAFTEPWFFESATPRHTLLLRLTGAERRSRVPTPRGWKSVDLWNS</sequence>
<dbReference type="PANTHER" id="PTHR43750">
    <property type="entry name" value="UDP-GLUCOSE 6-DEHYDROGENASE TUAD"/>
    <property type="match status" value="1"/>
</dbReference>
<dbReference type="GO" id="GO:0000271">
    <property type="term" value="P:polysaccharide biosynthetic process"/>
    <property type="evidence" value="ECO:0007669"/>
    <property type="project" value="InterPro"/>
</dbReference>
<dbReference type="PIRSF" id="PIRSF000124">
    <property type="entry name" value="UDPglc_GDPman_dh"/>
    <property type="match status" value="1"/>
</dbReference>
<keyword evidence="2" id="KW-0560">Oxidoreductase</keyword>
<keyword evidence="3" id="KW-0520">NAD</keyword>
<dbReference type="SUPFAM" id="SSF48179">
    <property type="entry name" value="6-phosphogluconate dehydrogenase C-terminal domain-like"/>
    <property type="match status" value="1"/>
</dbReference>
<dbReference type="PANTHER" id="PTHR43750:SF3">
    <property type="entry name" value="UDP-GLUCOSE 6-DEHYDROGENASE TUAD"/>
    <property type="match status" value="1"/>
</dbReference>
<evidence type="ECO:0000256" key="1">
    <source>
        <dbReference type="ARBA" id="ARBA00006601"/>
    </source>
</evidence>
<dbReference type="InterPro" id="IPR036220">
    <property type="entry name" value="UDP-Glc/GDP-Man_DH_C_sf"/>
</dbReference>
<dbReference type="GO" id="GO:0016616">
    <property type="term" value="F:oxidoreductase activity, acting on the CH-OH group of donors, NAD or NADP as acceptor"/>
    <property type="evidence" value="ECO:0007669"/>
    <property type="project" value="InterPro"/>
</dbReference>
<dbReference type="InterPro" id="IPR014027">
    <property type="entry name" value="UDP-Glc/GDP-Man_DH_C"/>
</dbReference>
<dbReference type="InterPro" id="IPR014026">
    <property type="entry name" value="UDP-Glc/GDP-Man_DH_dimer"/>
</dbReference>
<dbReference type="EMBL" id="FNAX01000006">
    <property type="protein sequence ID" value="SDF20972.1"/>
    <property type="molecule type" value="Genomic_DNA"/>
</dbReference>
<dbReference type="AlphaFoldDB" id="A0A1G7J7L8"/>
<dbReference type="InterPro" id="IPR028359">
    <property type="entry name" value="UDP_ManNAc/GlcNAc_DH"/>
</dbReference>
<dbReference type="Pfam" id="PF03721">
    <property type="entry name" value="UDPG_MGDP_dh_N"/>
    <property type="match status" value="1"/>
</dbReference>
<dbReference type="Pfam" id="PF00984">
    <property type="entry name" value="UDPG_MGDP_dh"/>
    <property type="match status" value="1"/>
</dbReference>
<dbReference type="GO" id="GO:0051287">
    <property type="term" value="F:NAD binding"/>
    <property type="evidence" value="ECO:0007669"/>
    <property type="project" value="InterPro"/>
</dbReference>
<organism evidence="6 7">
    <name type="scientific">Streptomyces griseoaurantiacus</name>
    <dbReference type="NCBI Taxonomy" id="68213"/>
    <lineage>
        <taxon>Bacteria</taxon>
        <taxon>Bacillati</taxon>
        <taxon>Actinomycetota</taxon>
        <taxon>Actinomycetes</taxon>
        <taxon>Kitasatosporales</taxon>
        <taxon>Streptomycetaceae</taxon>
        <taxon>Streptomyces</taxon>
        <taxon>Streptomyces aurantiacus group</taxon>
    </lineage>
</organism>
<evidence type="ECO:0000259" key="5">
    <source>
        <dbReference type="SMART" id="SM00984"/>
    </source>
</evidence>
<dbReference type="GO" id="GO:0016628">
    <property type="term" value="F:oxidoreductase activity, acting on the CH-CH group of donors, NAD or NADP as acceptor"/>
    <property type="evidence" value="ECO:0007669"/>
    <property type="project" value="InterPro"/>
</dbReference>
<feature type="domain" description="UDP-glucose/GDP-mannose dehydrogenase C-terminal" evidence="5">
    <location>
        <begin position="320"/>
        <end position="417"/>
    </location>
</feature>
<evidence type="ECO:0000256" key="2">
    <source>
        <dbReference type="ARBA" id="ARBA00023002"/>
    </source>
</evidence>
<dbReference type="SUPFAM" id="SSF51735">
    <property type="entry name" value="NAD(P)-binding Rossmann-fold domains"/>
    <property type="match status" value="1"/>
</dbReference>
<dbReference type="PIRSF" id="PIRSF500136">
    <property type="entry name" value="UDP_ManNAc_DH"/>
    <property type="match status" value="1"/>
</dbReference>
<protein>
    <submittedName>
        <fullName evidence="6">UDPglucose 6-dehydrogenase</fullName>
    </submittedName>
</protein>